<feature type="region of interest" description="Disordered" evidence="3">
    <location>
        <begin position="176"/>
        <end position="231"/>
    </location>
</feature>
<feature type="domain" description="BAG" evidence="4">
    <location>
        <begin position="96"/>
        <end position="173"/>
    </location>
</feature>
<accession>A0AAV7EAW1</accession>
<dbReference type="GO" id="GO:0006457">
    <property type="term" value="P:protein folding"/>
    <property type="evidence" value="ECO:0007669"/>
    <property type="project" value="TreeGrafter"/>
</dbReference>
<proteinExistence type="predicted"/>
<dbReference type="PROSITE" id="PS51035">
    <property type="entry name" value="BAG"/>
    <property type="match status" value="1"/>
</dbReference>
<dbReference type="GO" id="GO:0051087">
    <property type="term" value="F:protein-folding chaperone binding"/>
    <property type="evidence" value="ECO:0007669"/>
    <property type="project" value="InterPro"/>
</dbReference>
<feature type="compositionally biased region" description="Basic and acidic residues" evidence="3">
    <location>
        <begin position="285"/>
        <end position="302"/>
    </location>
</feature>
<dbReference type="PROSITE" id="PS50096">
    <property type="entry name" value="IQ"/>
    <property type="match status" value="1"/>
</dbReference>
<sequence>MENPFFDYTTLTHPYYEPPRQRYYYHPAPRSGAVFSPGPTTRSVPVRKPAEQSAPPRPKVVSIPVRFVGTEKSRAAAAAKIQKALRGFLVRKAVRKVLDVAAEVAEVERRVARKETAEKVRREERERLRLNETLMGLLFRLDSIRGFDSVVRECRKRVIRRVIALQERLDAIAASDAVEVEEEEDSRTESEKDEVIDSRRTEMKEEDEAERKGSEDYSQKGEEGTADSLSDHGVAVEGEAMIGTQWAEHADFAADSADTEQTIVVEETAAGDLTPENATPGVERSQLEHPAEKSCHCDEHTVEPNQPMGETVVSSTEAYGSSIEEDKEIEPETQNPIEDDKEMEETKNGSKCGDDVKCVMERMVDENVKLQRMVANLCERNVVQSRLINSLSQRVEQLEKVMAKKKKKRQATGTVEDLRKCGKKL</sequence>
<evidence type="ECO:0000259" key="4">
    <source>
        <dbReference type="PROSITE" id="PS51035"/>
    </source>
</evidence>
<dbReference type="PANTHER" id="PTHR33322:SF4">
    <property type="entry name" value="BAG DOMAIN CONTAINING PROTEIN, EXPRESSED"/>
    <property type="match status" value="1"/>
</dbReference>
<dbReference type="Pfam" id="PF02179">
    <property type="entry name" value="BAG"/>
    <property type="match status" value="1"/>
</dbReference>
<feature type="compositionally biased region" description="Basic and acidic residues" evidence="3">
    <location>
        <begin position="344"/>
        <end position="353"/>
    </location>
</feature>
<feature type="compositionally biased region" description="Basic and acidic residues" evidence="3">
    <location>
        <begin position="187"/>
        <end position="223"/>
    </location>
</feature>
<keyword evidence="2" id="KW-0175">Coiled coil</keyword>
<dbReference type="InterPro" id="IPR040400">
    <property type="entry name" value="BAG5/6/7/8"/>
</dbReference>
<dbReference type="GO" id="GO:0009506">
    <property type="term" value="C:plasmodesma"/>
    <property type="evidence" value="ECO:0007669"/>
    <property type="project" value="TreeGrafter"/>
</dbReference>
<evidence type="ECO:0000256" key="1">
    <source>
        <dbReference type="ARBA" id="ARBA00023186"/>
    </source>
</evidence>
<dbReference type="AlphaFoldDB" id="A0AAV7EAW1"/>
<dbReference type="Gene3D" id="1.20.58.120">
    <property type="entry name" value="BAG domain"/>
    <property type="match status" value="1"/>
</dbReference>
<dbReference type="EMBL" id="JAINDJ010000005">
    <property type="protein sequence ID" value="KAG9445849.1"/>
    <property type="molecule type" value="Genomic_DNA"/>
</dbReference>
<protein>
    <recommendedName>
        <fullName evidence="4">BAG domain-containing protein</fullName>
    </recommendedName>
</protein>
<evidence type="ECO:0000256" key="2">
    <source>
        <dbReference type="SAM" id="Coils"/>
    </source>
</evidence>
<gene>
    <name evidence="5" type="ORF">H6P81_011977</name>
</gene>
<comment type="caution">
    <text evidence="5">The sequence shown here is derived from an EMBL/GenBank/DDBJ whole genome shotgun (WGS) entry which is preliminary data.</text>
</comment>
<name>A0AAV7EAW1_ARIFI</name>
<dbReference type="PANTHER" id="PTHR33322">
    <property type="entry name" value="BAG DOMAIN CONTAINING PROTEIN, EXPRESSED"/>
    <property type="match status" value="1"/>
</dbReference>
<dbReference type="SMART" id="SM00264">
    <property type="entry name" value="BAG"/>
    <property type="match status" value="1"/>
</dbReference>
<dbReference type="InterPro" id="IPR003103">
    <property type="entry name" value="BAG_domain"/>
</dbReference>
<evidence type="ECO:0000256" key="3">
    <source>
        <dbReference type="SAM" id="MobiDB-lite"/>
    </source>
</evidence>
<feature type="region of interest" description="Disordered" evidence="3">
    <location>
        <begin position="268"/>
        <end position="353"/>
    </location>
</feature>
<organism evidence="5 6">
    <name type="scientific">Aristolochia fimbriata</name>
    <name type="common">White veined hardy Dutchman's pipe vine</name>
    <dbReference type="NCBI Taxonomy" id="158543"/>
    <lineage>
        <taxon>Eukaryota</taxon>
        <taxon>Viridiplantae</taxon>
        <taxon>Streptophyta</taxon>
        <taxon>Embryophyta</taxon>
        <taxon>Tracheophyta</taxon>
        <taxon>Spermatophyta</taxon>
        <taxon>Magnoliopsida</taxon>
        <taxon>Magnoliidae</taxon>
        <taxon>Piperales</taxon>
        <taxon>Aristolochiaceae</taxon>
        <taxon>Aristolochia</taxon>
    </lineage>
</organism>
<keyword evidence="1" id="KW-0143">Chaperone</keyword>
<evidence type="ECO:0000313" key="5">
    <source>
        <dbReference type="EMBL" id="KAG9445849.1"/>
    </source>
</evidence>
<feature type="compositionally biased region" description="Acidic residues" evidence="3">
    <location>
        <begin position="323"/>
        <end position="343"/>
    </location>
</feature>
<dbReference type="SUPFAM" id="SSF63491">
    <property type="entry name" value="BAG domain"/>
    <property type="match status" value="1"/>
</dbReference>
<dbReference type="InterPro" id="IPR036533">
    <property type="entry name" value="BAG_dom_sf"/>
</dbReference>
<evidence type="ECO:0000313" key="6">
    <source>
        <dbReference type="Proteomes" id="UP000825729"/>
    </source>
</evidence>
<feature type="coiled-coil region" evidence="2">
    <location>
        <begin position="360"/>
        <end position="408"/>
    </location>
</feature>
<keyword evidence="6" id="KW-1185">Reference proteome</keyword>
<dbReference type="Proteomes" id="UP000825729">
    <property type="component" value="Unassembled WGS sequence"/>
</dbReference>
<reference evidence="5 6" key="1">
    <citation type="submission" date="2021-07" db="EMBL/GenBank/DDBJ databases">
        <title>The Aristolochia fimbriata genome: insights into angiosperm evolution, floral development and chemical biosynthesis.</title>
        <authorList>
            <person name="Jiao Y."/>
        </authorList>
    </citation>
    <scope>NUCLEOTIDE SEQUENCE [LARGE SCALE GENOMIC DNA]</scope>
    <source>
        <strain evidence="5">IBCAS-2021</strain>
        <tissue evidence="5">Leaf</tissue>
    </source>
</reference>
<feature type="region of interest" description="Disordered" evidence="3">
    <location>
        <begin position="34"/>
        <end position="57"/>
    </location>
</feature>